<evidence type="ECO:0000313" key="5">
    <source>
        <dbReference type="EMBL" id="KXX75146.1"/>
    </source>
</evidence>
<dbReference type="PRINTS" id="PR01415">
    <property type="entry name" value="ANKYRIN"/>
</dbReference>
<dbReference type="PANTHER" id="PTHR24198:SF165">
    <property type="entry name" value="ANKYRIN REPEAT-CONTAINING PROTEIN-RELATED"/>
    <property type="match status" value="1"/>
</dbReference>
<keyword evidence="1" id="KW-0677">Repeat</keyword>
<dbReference type="SUPFAM" id="SSF48403">
    <property type="entry name" value="Ankyrin repeat"/>
    <property type="match status" value="2"/>
</dbReference>
<dbReference type="InterPro" id="IPR002110">
    <property type="entry name" value="Ankyrin_rpt"/>
</dbReference>
<dbReference type="Pfam" id="PF00023">
    <property type="entry name" value="Ank"/>
    <property type="match status" value="1"/>
</dbReference>
<evidence type="ECO:0000256" key="1">
    <source>
        <dbReference type="ARBA" id="ARBA00022737"/>
    </source>
</evidence>
<protein>
    <submittedName>
        <fullName evidence="5">Ankyrin-3</fullName>
    </submittedName>
</protein>
<dbReference type="EMBL" id="LCTW02000291">
    <property type="protein sequence ID" value="KXX75146.1"/>
    <property type="molecule type" value="Genomic_DNA"/>
</dbReference>
<proteinExistence type="predicted"/>
<evidence type="ECO:0000256" key="4">
    <source>
        <dbReference type="SAM" id="MobiDB-lite"/>
    </source>
</evidence>
<feature type="repeat" description="ANK" evidence="3">
    <location>
        <begin position="319"/>
        <end position="351"/>
    </location>
</feature>
<dbReference type="PANTHER" id="PTHR24198">
    <property type="entry name" value="ANKYRIN REPEAT AND PROTEIN KINASE DOMAIN-CONTAINING PROTEIN"/>
    <property type="match status" value="1"/>
</dbReference>
<dbReference type="OrthoDB" id="4772757at2759"/>
<keyword evidence="6" id="KW-1185">Reference proteome</keyword>
<dbReference type="VEuPathDB" id="FungiDB:MMYC01_208331"/>
<evidence type="ECO:0000313" key="6">
    <source>
        <dbReference type="Proteomes" id="UP000078237"/>
    </source>
</evidence>
<gene>
    <name evidence="5" type="ORF">MMYC01_208331</name>
</gene>
<dbReference type="AlphaFoldDB" id="A0A175VUF5"/>
<dbReference type="InterPro" id="IPR036770">
    <property type="entry name" value="Ankyrin_rpt-contain_sf"/>
</dbReference>
<comment type="caution">
    <text evidence="5">The sequence shown here is derived from an EMBL/GenBank/DDBJ whole genome shotgun (WGS) entry which is preliminary data.</text>
</comment>
<feature type="repeat" description="ANK" evidence="3">
    <location>
        <begin position="556"/>
        <end position="580"/>
    </location>
</feature>
<dbReference type="Pfam" id="PF13637">
    <property type="entry name" value="Ank_4"/>
    <property type="match status" value="1"/>
</dbReference>
<dbReference type="PROSITE" id="PS50088">
    <property type="entry name" value="ANK_REPEAT"/>
    <property type="match status" value="11"/>
</dbReference>
<feature type="repeat" description="ANK" evidence="3">
    <location>
        <begin position="216"/>
        <end position="248"/>
    </location>
</feature>
<dbReference type="Proteomes" id="UP000078237">
    <property type="component" value="Unassembled WGS sequence"/>
</dbReference>
<feature type="repeat" description="ANK" evidence="3">
    <location>
        <begin position="457"/>
        <end position="489"/>
    </location>
</feature>
<dbReference type="SMART" id="SM00248">
    <property type="entry name" value="ANK"/>
    <property type="match status" value="13"/>
</dbReference>
<feature type="repeat" description="ANK" evidence="3">
    <location>
        <begin position="352"/>
        <end position="384"/>
    </location>
</feature>
<feature type="repeat" description="ANK" evidence="3">
    <location>
        <begin position="250"/>
        <end position="282"/>
    </location>
</feature>
<dbReference type="Pfam" id="PF12796">
    <property type="entry name" value="Ank_2"/>
    <property type="match status" value="4"/>
</dbReference>
<feature type="repeat" description="ANK" evidence="3">
    <location>
        <begin position="523"/>
        <end position="548"/>
    </location>
</feature>
<dbReference type="Gene3D" id="1.25.40.20">
    <property type="entry name" value="Ankyrin repeat-containing domain"/>
    <property type="match status" value="3"/>
</dbReference>
<accession>A0A175VUF5</accession>
<feature type="repeat" description="ANK" evidence="3">
    <location>
        <begin position="283"/>
        <end position="315"/>
    </location>
</feature>
<feature type="repeat" description="ANK" evidence="3">
    <location>
        <begin position="490"/>
        <end position="522"/>
    </location>
</feature>
<reference evidence="5 6" key="1">
    <citation type="journal article" date="2016" name="Genome Announc.">
        <title>Genome Sequence of Madurella mycetomatis mm55, Isolated from a Human Mycetoma Case in Sudan.</title>
        <authorList>
            <person name="Smit S."/>
            <person name="Derks M.F."/>
            <person name="Bervoets S."/>
            <person name="Fahal A."/>
            <person name="van Leeuwen W."/>
            <person name="van Belkum A."/>
            <person name="van de Sande W.W."/>
        </authorList>
    </citation>
    <scope>NUCLEOTIDE SEQUENCE [LARGE SCALE GENOMIC DNA]</scope>
    <source>
        <strain evidence="6">mm55</strain>
    </source>
</reference>
<name>A0A175VUF5_9PEZI</name>
<feature type="repeat" description="ANK" evidence="3">
    <location>
        <begin position="590"/>
        <end position="622"/>
    </location>
</feature>
<keyword evidence="2 3" id="KW-0040">ANK repeat</keyword>
<sequence length="622" mass="67232">MATYTPNGQVYGAAQQEFRRPLALESSTSSFQPPVATQNPAVSIAMPAMTAAPGQSQSPDNINSDPEFLEFMREMWSKYKDKGAKQIPEFDHDFGGSSVMDPSALLMDSSGFSATSDWWMQPHPQQNQGQPSMSANLQASISGTYNGSQQPNSYNKANMTSERVNIIGTETGRRRRSRSGTAKRQAIHQSTQAGNIQAVEMFIRKDPDCVHSRTGEGLTPLWLAVQGGYFNIVKLLISHDVDIDMAEKEDGRAPMHQAAQNGHSKIVKLLLDRGAEHDPVDNHGLTPLWSAAQNGCFDIVKLILEKQPTADLEAESNDGGRRPIHQAAQGGYLNIVSLLLEKGAQADPTDNAGITPLWSAAQQGHHETVELLADNGAQVDVASNEGARQPMHQAAQNGNLETVKVLIAAGANPTPEDNSFDTDTPSPFWLACAAGKPDVVRLLLEHNANVHFVLGLSGKTTLHAAAYGGRPEIGELLLDNNCNIDAKEEKGWTALMLAAQEGHLDFLEMLLKKGANINAAEKDGATALWIASQQGHVQIVRCLLKFGAKQLPTRSASRRPMHQAAQNGHLSVLKLLLQNSPEDINSVDKRGATPLLLASQENKPNYTGVIKFLLNSGAKPCI</sequence>
<dbReference type="STRING" id="100816.A0A175VUF5"/>
<evidence type="ECO:0000256" key="2">
    <source>
        <dbReference type="ARBA" id="ARBA00023043"/>
    </source>
</evidence>
<dbReference type="PROSITE" id="PS50297">
    <property type="entry name" value="ANK_REP_REGION"/>
    <property type="match status" value="10"/>
</dbReference>
<feature type="region of interest" description="Disordered" evidence="4">
    <location>
        <begin position="171"/>
        <end position="191"/>
    </location>
</feature>
<evidence type="ECO:0000256" key="3">
    <source>
        <dbReference type="PROSITE-ProRule" id="PRU00023"/>
    </source>
</evidence>
<organism evidence="5 6">
    <name type="scientific">Madurella mycetomatis</name>
    <dbReference type="NCBI Taxonomy" id="100816"/>
    <lineage>
        <taxon>Eukaryota</taxon>
        <taxon>Fungi</taxon>
        <taxon>Dikarya</taxon>
        <taxon>Ascomycota</taxon>
        <taxon>Pezizomycotina</taxon>
        <taxon>Sordariomycetes</taxon>
        <taxon>Sordariomycetidae</taxon>
        <taxon>Sordariales</taxon>
        <taxon>Sordariales incertae sedis</taxon>
        <taxon>Madurella</taxon>
    </lineage>
</organism>
<feature type="repeat" description="ANK" evidence="3">
    <location>
        <begin position="386"/>
        <end position="418"/>
    </location>
</feature>